<proteinExistence type="predicted"/>
<evidence type="ECO:0000313" key="2">
    <source>
        <dbReference type="EMBL" id="EJK45562.1"/>
    </source>
</evidence>
<sequence>MQDFRTRIDPPRWGLTALGGVESILEPHEAARRADARDDYLRRHGLGLPTFMRPGGAAAGRGAGWSSAAAARPVDDGGSSTPRQDHPVQVPPVQQDEPDQDGPVRAPRDEAQGRREDQLGHGRGRRQEEAEGPAQGGGAGVAAGRRPSS</sequence>
<keyword evidence="3" id="KW-1185">Reference proteome</keyword>
<dbReference type="Proteomes" id="UP000266841">
    <property type="component" value="Unassembled WGS sequence"/>
</dbReference>
<evidence type="ECO:0000313" key="3">
    <source>
        <dbReference type="Proteomes" id="UP000266841"/>
    </source>
</evidence>
<feature type="region of interest" description="Disordered" evidence="1">
    <location>
        <begin position="46"/>
        <end position="149"/>
    </location>
</feature>
<protein>
    <submittedName>
        <fullName evidence="2">Uncharacterized protein</fullName>
    </submittedName>
</protein>
<feature type="compositionally biased region" description="Basic and acidic residues" evidence="1">
    <location>
        <begin position="106"/>
        <end position="129"/>
    </location>
</feature>
<reference evidence="2 3" key="1">
    <citation type="journal article" date="2012" name="Genome Biol.">
        <title>Genome and low-iron response of an oceanic diatom adapted to chronic iron limitation.</title>
        <authorList>
            <person name="Lommer M."/>
            <person name="Specht M."/>
            <person name="Roy A.S."/>
            <person name="Kraemer L."/>
            <person name="Andreson R."/>
            <person name="Gutowska M.A."/>
            <person name="Wolf J."/>
            <person name="Bergner S.V."/>
            <person name="Schilhabel M.B."/>
            <person name="Klostermeier U.C."/>
            <person name="Beiko R.G."/>
            <person name="Rosenstiel P."/>
            <person name="Hippler M."/>
            <person name="Laroche J."/>
        </authorList>
    </citation>
    <scope>NUCLEOTIDE SEQUENCE [LARGE SCALE GENOMIC DNA]</scope>
    <source>
        <strain evidence="2 3">CCMP1005</strain>
    </source>
</reference>
<organism evidence="2 3">
    <name type="scientific">Thalassiosira oceanica</name>
    <name type="common">Marine diatom</name>
    <dbReference type="NCBI Taxonomy" id="159749"/>
    <lineage>
        <taxon>Eukaryota</taxon>
        <taxon>Sar</taxon>
        <taxon>Stramenopiles</taxon>
        <taxon>Ochrophyta</taxon>
        <taxon>Bacillariophyta</taxon>
        <taxon>Coscinodiscophyceae</taxon>
        <taxon>Thalassiosirophycidae</taxon>
        <taxon>Thalassiosirales</taxon>
        <taxon>Thalassiosiraceae</taxon>
        <taxon>Thalassiosira</taxon>
    </lineage>
</organism>
<accession>K0RG47</accession>
<gene>
    <name evidence="2" type="ORF">THAOC_35819</name>
</gene>
<evidence type="ECO:0000256" key="1">
    <source>
        <dbReference type="SAM" id="MobiDB-lite"/>
    </source>
</evidence>
<feature type="non-terminal residue" evidence="2">
    <location>
        <position position="149"/>
    </location>
</feature>
<dbReference type="AlphaFoldDB" id="K0RG47"/>
<comment type="caution">
    <text evidence="2">The sequence shown here is derived from an EMBL/GenBank/DDBJ whole genome shotgun (WGS) entry which is preliminary data.</text>
</comment>
<dbReference type="EMBL" id="AGNL01048420">
    <property type="protein sequence ID" value="EJK45562.1"/>
    <property type="molecule type" value="Genomic_DNA"/>
</dbReference>
<name>K0RG47_THAOC</name>